<organism evidence="1 2">
    <name type="scientific">Acaryochloris marina (strain MBIC 11017)</name>
    <dbReference type="NCBI Taxonomy" id="329726"/>
    <lineage>
        <taxon>Bacteria</taxon>
        <taxon>Bacillati</taxon>
        <taxon>Cyanobacteriota</taxon>
        <taxon>Cyanophyceae</taxon>
        <taxon>Acaryochloridales</taxon>
        <taxon>Acaryochloridaceae</taxon>
        <taxon>Acaryochloris</taxon>
    </lineage>
</organism>
<accession>A8ZKU7</accession>
<dbReference type="KEGG" id="amr:AM1_A0297"/>
<dbReference type="AlphaFoldDB" id="A8ZKU7"/>
<dbReference type="EMBL" id="CP000838">
    <property type="protein sequence ID" value="ABW31415.1"/>
    <property type="molecule type" value="Genomic_DNA"/>
</dbReference>
<keyword evidence="1" id="KW-0614">Plasmid</keyword>
<reference evidence="1 2" key="1">
    <citation type="journal article" date="2008" name="Proc. Natl. Acad. Sci. U.S.A.">
        <title>Niche adaptation and genome expansion in the chlorophyll d-producing cyanobacterium Acaryochloris marina.</title>
        <authorList>
            <person name="Swingley W.D."/>
            <person name="Chen M."/>
            <person name="Cheung P.C."/>
            <person name="Conrad A.L."/>
            <person name="Dejesa L.C."/>
            <person name="Hao J."/>
            <person name="Honchak B.M."/>
            <person name="Karbach L.E."/>
            <person name="Kurdoglu A."/>
            <person name="Lahiri S."/>
            <person name="Mastrian S.D."/>
            <person name="Miyashita H."/>
            <person name="Page L."/>
            <person name="Ramakrishna P."/>
            <person name="Satoh S."/>
            <person name="Sattley W.M."/>
            <person name="Shimada Y."/>
            <person name="Taylor H.L."/>
            <person name="Tomo T."/>
            <person name="Tsuchiya T."/>
            <person name="Wang Z.T."/>
            <person name="Raymond J."/>
            <person name="Mimuro M."/>
            <person name="Blankenship R.E."/>
            <person name="Touchman J.W."/>
        </authorList>
    </citation>
    <scope>NUCLEOTIDE SEQUENCE [LARGE SCALE GENOMIC DNA]</scope>
    <source>
        <strain evidence="2">MBIC 11017</strain>
        <plasmid evidence="2">Plasmid pREB1</plasmid>
    </source>
</reference>
<proteinExistence type="predicted"/>
<gene>
    <name evidence="1" type="ordered locus">AM1_A0297</name>
</gene>
<keyword evidence="2" id="KW-1185">Reference proteome</keyword>
<evidence type="ECO:0000313" key="2">
    <source>
        <dbReference type="Proteomes" id="UP000000268"/>
    </source>
</evidence>
<geneLocation type="plasmid" evidence="1 2">
    <name>pREB1</name>
</geneLocation>
<sequence length="40" mass="4663">MAIIQPLLMQNDLSGQQLHNNPAQYLPPLKLRWLEQYPCS</sequence>
<evidence type="ECO:0000313" key="1">
    <source>
        <dbReference type="EMBL" id="ABW31415.1"/>
    </source>
</evidence>
<dbReference type="HOGENOM" id="CLU_3283151_0_0_3"/>
<protein>
    <submittedName>
        <fullName evidence="1">Uncharacterized protein</fullName>
    </submittedName>
</protein>
<dbReference type="Proteomes" id="UP000000268">
    <property type="component" value="Plasmid pREB1"/>
</dbReference>
<name>A8ZKU7_ACAM1</name>